<evidence type="ECO:0000256" key="1">
    <source>
        <dbReference type="SAM" id="Phobius"/>
    </source>
</evidence>
<dbReference type="AlphaFoldDB" id="D4MWL5"/>
<keyword evidence="1" id="KW-0472">Membrane</keyword>
<keyword evidence="1" id="KW-0812">Transmembrane</keyword>
<keyword evidence="1" id="KW-1133">Transmembrane helix</keyword>
<evidence type="ECO:0000313" key="2">
    <source>
        <dbReference type="EMBL" id="CBL39781.1"/>
    </source>
</evidence>
<feature type="transmembrane region" description="Helical" evidence="1">
    <location>
        <begin position="7"/>
        <end position="25"/>
    </location>
</feature>
<reference evidence="2 3" key="2">
    <citation type="submission" date="2010-03" db="EMBL/GenBank/DDBJ databases">
        <authorList>
            <person name="Pajon A."/>
        </authorList>
    </citation>
    <scope>NUCLEOTIDE SEQUENCE [LARGE SCALE GENOMIC DNA]</scope>
    <source>
        <strain evidence="2 3">SSC/2</strain>
    </source>
</reference>
<dbReference type="RefSeq" id="WP_008393563.1">
    <property type="nucleotide sequence ID" value="NC_021016.1"/>
</dbReference>
<reference evidence="2 3" key="1">
    <citation type="submission" date="2010-03" db="EMBL/GenBank/DDBJ databases">
        <title>The genome sequence of Clostridiales sp. SSC/2.</title>
        <authorList>
            <consortium name="metaHIT consortium -- http://www.metahit.eu/"/>
            <person name="Pajon A."/>
            <person name="Turner K."/>
            <person name="Parkhill J."/>
            <person name="Duncan S."/>
            <person name="Flint H."/>
        </authorList>
    </citation>
    <scope>NUCLEOTIDE SEQUENCE [LARGE SCALE GENOMIC DNA]</scope>
    <source>
        <strain evidence="2 3">SSC/2</strain>
    </source>
</reference>
<sequence length="53" mass="6109">MITTKDAVKVLSLTLTIACYGIYFYSDRKKDCYQAIKFLILGSIMQNVTFHLE</sequence>
<dbReference type="KEGG" id="bprl:CL2_30090"/>
<dbReference type="PATRIC" id="fig|245018.3.peg.412"/>
<protein>
    <submittedName>
        <fullName evidence="2">Uncharacterized protein</fullName>
    </submittedName>
</protein>
<proteinExistence type="predicted"/>
<evidence type="ECO:0000313" key="3">
    <source>
        <dbReference type="Proteomes" id="UP000008960"/>
    </source>
</evidence>
<gene>
    <name evidence="2" type="ORF">CL2_30090</name>
</gene>
<accession>D4MWL5</accession>
<dbReference type="EMBL" id="FP929061">
    <property type="protein sequence ID" value="CBL39781.1"/>
    <property type="molecule type" value="Genomic_DNA"/>
</dbReference>
<dbReference type="Proteomes" id="UP000008960">
    <property type="component" value="Chromosome"/>
</dbReference>
<name>D4MWL5_ANAHA</name>
<organism evidence="2 3">
    <name type="scientific">Anaerostipes hadrus</name>
    <dbReference type="NCBI Taxonomy" id="649756"/>
    <lineage>
        <taxon>Bacteria</taxon>
        <taxon>Bacillati</taxon>
        <taxon>Bacillota</taxon>
        <taxon>Clostridia</taxon>
        <taxon>Lachnospirales</taxon>
        <taxon>Lachnospiraceae</taxon>
        <taxon>Anaerostipes</taxon>
    </lineage>
</organism>